<evidence type="ECO:0000313" key="3">
    <source>
        <dbReference type="Proteomes" id="UP000026960"/>
    </source>
</evidence>
<evidence type="ECO:0000256" key="1">
    <source>
        <dbReference type="SAM" id="MobiDB-lite"/>
    </source>
</evidence>
<keyword evidence="3" id="KW-1185">Reference proteome</keyword>
<name>A0A0D3H908_9ORYZ</name>
<dbReference type="Gramene" id="OBART09G16710.1">
    <property type="protein sequence ID" value="OBART09G16710.1"/>
    <property type="gene ID" value="OBART09G16710"/>
</dbReference>
<feature type="region of interest" description="Disordered" evidence="1">
    <location>
        <begin position="30"/>
        <end position="65"/>
    </location>
</feature>
<sequence length="65" mass="6960">MDRMSGLRERDVSRIGTLLDGIGRCSSLAPRERRRKGVEAGQSTAAAEKAAGSCPHGSQEEESED</sequence>
<evidence type="ECO:0000313" key="2">
    <source>
        <dbReference type="EnsemblPlants" id="OBART09G16710.1"/>
    </source>
</evidence>
<dbReference type="PaxDb" id="65489-OBART09G16710.1"/>
<dbReference type="HOGENOM" id="CLU_2853304_0_0_1"/>
<organism evidence="2">
    <name type="scientific">Oryza barthii</name>
    <dbReference type="NCBI Taxonomy" id="65489"/>
    <lineage>
        <taxon>Eukaryota</taxon>
        <taxon>Viridiplantae</taxon>
        <taxon>Streptophyta</taxon>
        <taxon>Embryophyta</taxon>
        <taxon>Tracheophyta</taxon>
        <taxon>Spermatophyta</taxon>
        <taxon>Magnoliopsida</taxon>
        <taxon>Liliopsida</taxon>
        <taxon>Poales</taxon>
        <taxon>Poaceae</taxon>
        <taxon>BOP clade</taxon>
        <taxon>Oryzoideae</taxon>
        <taxon>Oryzeae</taxon>
        <taxon>Oryzinae</taxon>
        <taxon>Oryza</taxon>
    </lineage>
</organism>
<proteinExistence type="predicted"/>
<reference evidence="2" key="1">
    <citation type="journal article" date="2009" name="Rice">
        <title>De Novo Next Generation Sequencing of Plant Genomes.</title>
        <authorList>
            <person name="Rounsley S."/>
            <person name="Marri P.R."/>
            <person name="Yu Y."/>
            <person name="He R."/>
            <person name="Sisneros N."/>
            <person name="Goicoechea J.L."/>
            <person name="Lee S.J."/>
            <person name="Angelova A."/>
            <person name="Kudrna D."/>
            <person name="Luo M."/>
            <person name="Affourtit J."/>
            <person name="Desany B."/>
            <person name="Knight J."/>
            <person name="Niazi F."/>
            <person name="Egholm M."/>
            <person name="Wing R.A."/>
        </authorList>
    </citation>
    <scope>NUCLEOTIDE SEQUENCE [LARGE SCALE GENOMIC DNA]</scope>
    <source>
        <strain evidence="2">cv. IRGC 105608</strain>
    </source>
</reference>
<reference evidence="2" key="2">
    <citation type="submission" date="2015-03" db="UniProtKB">
        <authorList>
            <consortium name="EnsemblPlants"/>
        </authorList>
    </citation>
    <scope>IDENTIFICATION</scope>
</reference>
<dbReference type="EnsemblPlants" id="OBART09G16710.1">
    <property type="protein sequence ID" value="OBART09G16710.1"/>
    <property type="gene ID" value="OBART09G16710"/>
</dbReference>
<dbReference type="AlphaFoldDB" id="A0A0D3H908"/>
<dbReference type="Proteomes" id="UP000026960">
    <property type="component" value="Chromosome 9"/>
</dbReference>
<protein>
    <submittedName>
        <fullName evidence="2">Uncharacterized protein</fullName>
    </submittedName>
</protein>
<accession>A0A0D3H908</accession>